<gene>
    <name evidence="2" type="ORF">WJX74_003545</name>
</gene>
<dbReference type="AlphaFoldDB" id="A0AAW1RS20"/>
<evidence type="ECO:0000256" key="1">
    <source>
        <dbReference type="SAM" id="MobiDB-lite"/>
    </source>
</evidence>
<sequence length="290" mass="31256">MQRLFSLGTRGSAGAAAVAAAAAASPSTAECHAQTARRPFLQRTKGQSSQQAADETLQTEQSWILPDLQEGQVYFQPEEVEESVVQLFDAVYRPAKRPASIEPASSEADTDSESVESLGSEANLFIEQADHSAAPRQMENVLIKMLQQPGVQHACLTALMADEGFRDMVNGKPLLEDASPARNAADVLIEEIDDHEAKEEKHPLSGLVDALGSQFAKLGEGLKKASSTIGSFLVDMGYRLHSIMGKPATAGKPSPEGIPKKLQEEWWAKAIMTVACSIFVIMVMKRVPPV</sequence>
<feature type="region of interest" description="Disordered" evidence="1">
    <location>
        <begin position="98"/>
        <end position="118"/>
    </location>
</feature>
<accession>A0AAW1RS20</accession>
<comment type="caution">
    <text evidence="2">The sequence shown here is derived from an EMBL/GenBank/DDBJ whole genome shotgun (WGS) entry which is preliminary data.</text>
</comment>
<organism evidence="2 3">
    <name type="scientific">Apatococcus lobatus</name>
    <dbReference type="NCBI Taxonomy" id="904363"/>
    <lineage>
        <taxon>Eukaryota</taxon>
        <taxon>Viridiplantae</taxon>
        <taxon>Chlorophyta</taxon>
        <taxon>core chlorophytes</taxon>
        <taxon>Trebouxiophyceae</taxon>
        <taxon>Chlorellales</taxon>
        <taxon>Chlorellaceae</taxon>
        <taxon>Apatococcus</taxon>
    </lineage>
</organism>
<evidence type="ECO:0000313" key="3">
    <source>
        <dbReference type="Proteomes" id="UP001438707"/>
    </source>
</evidence>
<dbReference type="EMBL" id="JALJOS010000007">
    <property type="protein sequence ID" value="KAK9836581.1"/>
    <property type="molecule type" value="Genomic_DNA"/>
</dbReference>
<name>A0AAW1RS20_9CHLO</name>
<proteinExistence type="predicted"/>
<evidence type="ECO:0000313" key="2">
    <source>
        <dbReference type="EMBL" id="KAK9836581.1"/>
    </source>
</evidence>
<reference evidence="2 3" key="1">
    <citation type="journal article" date="2024" name="Nat. Commun.">
        <title>Phylogenomics reveals the evolutionary origins of lichenization in chlorophyte algae.</title>
        <authorList>
            <person name="Puginier C."/>
            <person name="Libourel C."/>
            <person name="Otte J."/>
            <person name="Skaloud P."/>
            <person name="Haon M."/>
            <person name="Grisel S."/>
            <person name="Petersen M."/>
            <person name="Berrin J.G."/>
            <person name="Delaux P.M."/>
            <person name="Dal Grande F."/>
            <person name="Keller J."/>
        </authorList>
    </citation>
    <scope>NUCLEOTIDE SEQUENCE [LARGE SCALE GENOMIC DNA]</scope>
    <source>
        <strain evidence="2 3">SAG 2145</strain>
    </source>
</reference>
<dbReference type="Proteomes" id="UP001438707">
    <property type="component" value="Unassembled WGS sequence"/>
</dbReference>
<keyword evidence="3" id="KW-1185">Reference proteome</keyword>
<protein>
    <submittedName>
        <fullName evidence="2">Uncharacterized protein</fullName>
    </submittedName>
</protein>